<dbReference type="PANTHER" id="PTHR34220:SF7">
    <property type="entry name" value="SENSOR HISTIDINE KINASE YPDA"/>
    <property type="match status" value="1"/>
</dbReference>
<keyword evidence="6" id="KW-0418">Kinase</keyword>
<keyword evidence="2" id="KW-0175">Coiled coil</keyword>
<dbReference type="SUPFAM" id="SSF81901">
    <property type="entry name" value="HCP-like"/>
    <property type="match status" value="1"/>
</dbReference>
<evidence type="ECO:0000259" key="5">
    <source>
        <dbReference type="Pfam" id="PF06580"/>
    </source>
</evidence>
<keyword evidence="3" id="KW-0812">Transmembrane</keyword>
<evidence type="ECO:0000313" key="7">
    <source>
        <dbReference type="Proteomes" id="UP001517247"/>
    </source>
</evidence>
<dbReference type="RefSeq" id="WP_138724062.1">
    <property type="nucleotide sequence ID" value="NZ_SSHJ02000008.1"/>
</dbReference>
<protein>
    <submittedName>
        <fullName evidence="6">Histidine kinase</fullName>
    </submittedName>
</protein>
<evidence type="ECO:0000256" key="2">
    <source>
        <dbReference type="SAM" id="Coils"/>
    </source>
</evidence>
<dbReference type="InterPro" id="IPR003594">
    <property type="entry name" value="HATPase_dom"/>
</dbReference>
<dbReference type="InterPro" id="IPR011990">
    <property type="entry name" value="TPR-like_helical_dom_sf"/>
</dbReference>
<evidence type="ECO:0000256" key="3">
    <source>
        <dbReference type="SAM" id="Phobius"/>
    </source>
</evidence>
<evidence type="ECO:0000256" key="1">
    <source>
        <dbReference type="PROSITE-ProRule" id="PRU00339"/>
    </source>
</evidence>
<dbReference type="Gene3D" id="1.25.40.10">
    <property type="entry name" value="Tetratricopeptide repeat domain"/>
    <property type="match status" value="2"/>
</dbReference>
<dbReference type="SMART" id="SM00028">
    <property type="entry name" value="TPR"/>
    <property type="match status" value="5"/>
</dbReference>
<keyword evidence="3" id="KW-1133">Transmembrane helix</keyword>
<dbReference type="PANTHER" id="PTHR34220">
    <property type="entry name" value="SENSOR HISTIDINE KINASE YPDA"/>
    <property type="match status" value="1"/>
</dbReference>
<accession>A0ABW9J8U4</accession>
<dbReference type="Gene3D" id="3.30.565.10">
    <property type="entry name" value="Histidine kinase-like ATPase, C-terminal domain"/>
    <property type="match status" value="1"/>
</dbReference>
<feature type="repeat" description="TPR" evidence="1">
    <location>
        <begin position="93"/>
        <end position="126"/>
    </location>
</feature>
<organism evidence="6 7">
    <name type="scientific">Pedobacter ureilyticus</name>
    <dbReference type="NCBI Taxonomy" id="1393051"/>
    <lineage>
        <taxon>Bacteria</taxon>
        <taxon>Pseudomonadati</taxon>
        <taxon>Bacteroidota</taxon>
        <taxon>Sphingobacteriia</taxon>
        <taxon>Sphingobacteriales</taxon>
        <taxon>Sphingobacteriaceae</taxon>
        <taxon>Pedobacter</taxon>
    </lineage>
</organism>
<dbReference type="EMBL" id="SSHJ02000008">
    <property type="protein sequence ID" value="MFN0256976.1"/>
    <property type="molecule type" value="Genomic_DNA"/>
</dbReference>
<dbReference type="Pfam" id="PF02518">
    <property type="entry name" value="HATPase_c"/>
    <property type="match status" value="1"/>
</dbReference>
<feature type="coiled-coil region" evidence="2">
    <location>
        <begin position="448"/>
        <end position="479"/>
    </location>
</feature>
<reference evidence="6 7" key="1">
    <citation type="submission" date="2024-12" db="EMBL/GenBank/DDBJ databases">
        <authorList>
            <person name="Hu S."/>
        </authorList>
    </citation>
    <scope>NUCLEOTIDE SEQUENCE [LARGE SCALE GENOMIC DNA]</scope>
    <source>
        <strain evidence="6 7">THG-T11</strain>
    </source>
</reference>
<keyword evidence="1" id="KW-0802">TPR repeat</keyword>
<keyword evidence="6" id="KW-0808">Transferase</keyword>
<dbReference type="InterPro" id="IPR050640">
    <property type="entry name" value="Bact_2-comp_sensor_kinase"/>
</dbReference>
<feature type="domain" description="Histidine kinase/HSP90-like ATPase" evidence="4">
    <location>
        <begin position="579"/>
        <end position="682"/>
    </location>
</feature>
<feature type="transmembrane region" description="Helical" evidence="3">
    <location>
        <begin position="424"/>
        <end position="444"/>
    </location>
</feature>
<feature type="domain" description="Signal transduction histidine kinase internal region" evidence="5">
    <location>
        <begin position="478"/>
        <end position="557"/>
    </location>
</feature>
<dbReference type="SUPFAM" id="SSF55874">
    <property type="entry name" value="ATPase domain of HSP90 chaperone/DNA topoisomerase II/histidine kinase"/>
    <property type="match status" value="1"/>
</dbReference>
<dbReference type="Proteomes" id="UP001517247">
    <property type="component" value="Unassembled WGS sequence"/>
</dbReference>
<dbReference type="InterPro" id="IPR010559">
    <property type="entry name" value="Sig_transdc_His_kin_internal"/>
</dbReference>
<keyword evidence="3" id="KW-0472">Membrane</keyword>
<name>A0ABW9J8U4_9SPHI</name>
<dbReference type="InterPro" id="IPR019734">
    <property type="entry name" value="TPR_rpt"/>
</dbReference>
<dbReference type="Pfam" id="PF13181">
    <property type="entry name" value="TPR_8"/>
    <property type="match status" value="1"/>
</dbReference>
<sequence>MKIKTYQLIAKPIIFYILVSLVPRTALAQKQGIAAIDSMKNLLKPSQALDTAQIKIVYRIAATYRNIDTDSCLHYTKMGLANAQKISWKKGISAMYDMYGSVYSSQGEYNKALSYLKKALTINYEINYPRGEASCLINIAVIYENLGRGSEALSNYFRALKITREIKFDPYTALIYGNIANVYITQKNHKLALNYALKGHEKYKKLKDNHGIAQSGYIIATVYFSNNELQKASAFALRSLPLFRELDEKVGQANVLGLLAVINDGDKITKLNYLFQAQKLHNETNPNSSSSITDIGNIGGTYADIYINKTKDKFRKNAVVPNNYDSIYNRAVFYLNKAIRISKETGEPSNISYFSGNLATLQEHKGDFKNALANIKISKKIDDSLYSQESKNKIATLEAQFAFQKKEDHYKQQQELAKIKTQQIYLYAGLVLVLVSSVLIFFLNRYRIGQLRLKNKLQKREAEEQAKELLHQSKLFESELKAIRSQMNPHFIFNVLNSIEAYIMDNDKYTASRLIQKFASLSRLILENSTKSLVTADREWKALKLYTELEAMRYNNSFSFNFDADESLELRTLLLPPMLIQPLIENAILHGLIVNPKPGAHLEVQLKKHEQGINITVADNGNGLDPDPKKKTKTGVKEKSMGLASIKERIAMINAQGNNYLASFQIMPRTDGEGTFATIFLPNFDNAVA</sequence>
<keyword evidence="7" id="KW-1185">Reference proteome</keyword>
<comment type="caution">
    <text evidence="6">The sequence shown here is derived from an EMBL/GenBank/DDBJ whole genome shotgun (WGS) entry which is preliminary data.</text>
</comment>
<evidence type="ECO:0000259" key="4">
    <source>
        <dbReference type="Pfam" id="PF02518"/>
    </source>
</evidence>
<dbReference type="SUPFAM" id="SSF48452">
    <property type="entry name" value="TPR-like"/>
    <property type="match status" value="1"/>
</dbReference>
<proteinExistence type="predicted"/>
<dbReference type="PROSITE" id="PS50005">
    <property type="entry name" value="TPR"/>
    <property type="match status" value="1"/>
</dbReference>
<dbReference type="Pfam" id="PF06580">
    <property type="entry name" value="His_kinase"/>
    <property type="match status" value="1"/>
</dbReference>
<dbReference type="Pfam" id="PF13424">
    <property type="entry name" value="TPR_12"/>
    <property type="match status" value="1"/>
</dbReference>
<dbReference type="GO" id="GO:0016301">
    <property type="term" value="F:kinase activity"/>
    <property type="evidence" value="ECO:0007669"/>
    <property type="project" value="UniProtKB-KW"/>
</dbReference>
<evidence type="ECO:0000313" key="6">
    <source>
        <dbReference type="EMBL" id="MFN0256976.1"/>
    </source>
</evidence>
<gene>
    <name evidence="6" type="ORF">E6A44_015410</name>
</gene>
<dbReference type="InterPro" id="IPR036890">
    <property type="entry name" value="HATPase_C_sf"/>
</dbReference>